<dbReference type="GO" id="GO:0000212">
    <property type="term" value="P:meiotic spindle organization"/>
    <property type="evidence" value="ECO:0007669"/>
    <property type="project" value="InterPro"/>
</dbReference>
<proteinExistence type="predicted"/>
<dbReference type="PANTHER" id="PTHR35768:SF1">
    <property type="entry name" value="PROTEIN MULTIPOLAR SPINDLE 1"/>
    <property type="match status" value="1"/>
</dbReference>
<evidence type="ECO:0000313" key="1">
    <source>
        <dbReference type="EMBL" id="KVH93674.1"/>
    </source>
</evidence>
<dbReference type="AlphaFoldDB" id="A0A103XN93"/>
<dbReference type="GO" id="GO:0007140">
    <property type="term" value="P:male meiotic nuclear division"/>
    <property type="evidence" value="ECO:0007669"/>
    <property type="project" value="TreeGrafter"/>
</dbReference>
<accession>A0A103XN93</accession>
<dbReference type="EMBL" id="LEKV01004636">
    <property type="protein sequence ID" value="KVH93674.1"/>
    <property type="molecule type" value="Genomic_DNA"/>
</dbReference>
<comment type="caution">
    <text evidence="1">The sequence shown here is derived from an EMBL/GenBank/DDBJ whole genome shotgun (WGS) entry which is preliminary data.</text>
</comment>
<reference evidence="1 2" key="1">
    <citation type="journal article" date="2016" name="Sci. Rep.">
        <title>The genome sequence of the outbreeding globe artichoke constructed de novo incorporating a phase-aware low-pass sequencing strategy of F1 progeny.</title>
        <authorList>
            <person name="Scaglione D."/>
            <person name="Reyes-Chin-Wo S."/>
            <person name="Acquadro A."/>
            <person name="Froenicke L."/>
            <person name="Portis E."/>
            <person name="Beitel C."/>
            <person name="Tirone M."/>
            <person name="Mauro R."/>
            <person name="Lo Monaco A."/>
            <person name="Mauromicale G."/>
            <person name="Faccioli P."/>
            <person name="Cattivelli L."/>
            <person name="Rieseberg L."/>
            <person name="Michelmore R."/>
            <person name="Lanteri S."/>
        </authorList>
    </citation>
    <scope>NUCLEOTIDE SEQUENCE [LARGE SCALE GENOMIC DNA]</scope>
    <source>
        <strain evidence="1">2C</strain>
    </source>
</reference>
<evidence type="ECO:0000313" key="2">
    <source>
        <dbReference type="Proteomes" id="UP000243975"/>
    </source>
</evidence>
<dbReference type="InterPro" id="IPR037500">
    <property type="entry name" value="Msp1"/>
</dbReference>
<name>A0A103XN93_CYNCS</name>
<keyword evidence="2" id="KW-1185">Reference proteome</keyword>
<sequence>GHQVDNDAQFHVQHLLRKLGSESYIGQRVILAVSQRISLLAENLLFLDPFEPTFPETHSSLYVLIQLMEFLVSDHLISWSKTDGFATGKSLFVFPSEKEKK</sequence>
<dbReference type="Proteomes" id="UP000243975">
    <property type="component" value="Unassembled WGS sequence"/>
</dbReference>
<feature type="non-terminal residue" evidence="1">
    <location>
        <position position="1"/>
    </location>
</feature>
<protein>
    <submittedName>
        <fullName evidence="1">Uncharacterized protein</fullName>
    </submittedName>
</protein>
<dbReference type="Gramene" id="KVH93674">
    <property type="protein sequence ID" value="KVH93674"/>
    <property type="gene ID" value="Ccrd_004279"/>
</dbReference>
<dbReference type="GO" id="GO:0007059">
    <property type="term" value="P:chromosome segregation"/>
    <property type="evidence" value="ECO:0007669"/>
    <property type="project" value="TreeGrafter"/>
</dbReference>
<dbReference type="STRING" id="59895.A0A103XN93"/>
<organism evidence="1 2">
    <name type="scientific">Cynara cardunculus var. scolymus</name>
    <name type="common">Globe artichoke</name>
    <name type="synonym">Cynara scolymus</name>
    <dbReference type="NCBI Taxonomy" id="59895"/>
    <lineage>
        <taxon>Eukaryota</taxon>
        <taxon>Viridiplantae</taxon>
        <taxon>Streptophyta</taxon>
        <taxon>Embryophyta</taxon>
        <taxon>Tracheophyta</taxon>
        <taxon>Spermatophyta</taxon>
        <taxon>Magnoliopsida</taxon>
        <taxon>eudicotyledons</taxon>
        <taxon>Gunneridae</taxon>
        <taxon>Pentapetalae</taxon>
        <taxon>asterids</taxon>
        <taxon>campanulids</taxon>
        <taxon>Asterales</taxon>
        <taxon>Asteraceae</taxon>
        <taxon>Carduoideae</taxon>
        <taxon>Cardueae</taxon>
        <taxon>Carduinae</taxon>
        <taxon>Cynara</taxon>
    </lineage>
</organism>
<dbReference type="GO" id="GO:0042138">
    <property type="term" value="P:meiotic DNA double-strand break formation"/>
    <property type="evidence" value="ECO:0007669"/>
    <property type="project" value="InterPro"/>
</dbReference>
<gene>
    <name evidence="1" type="ORF">Ccrd_004279</name>
</gene>
<dbReference type="PANTHER" id="PTHR35768">
    <property type="entry name" value="PROTEIN MULTIPOLAR SPINDLE 1"/>
    <property type="match status" value="1"/>
</dbReference>